<dbReference type="GO" id="GO:0006270">
    <property type="term" value="P:DNA replication initiation"/>
    <property type="evidence" value="ECO:0007669"/>
    <property type="project" value="TreeGrafter"/>
</dbReference>
<organism evidence="4 5">
    <name type="scientific">Stegodyphus mimosarum</name>
    <name type="common">African social velvet spider</name>
    <dbReference type="NCBI Taxonomy" id="407821"/>
    <lineage>
        <taxon>Eukaryota</taxon>
        <taxon>Metazoa</taxon>
        <taxon>Ecdysozoa</taxon>
        <taxon>Arthropoda</taxon>
        <taxon>Chelicerata</taxon>
        <taxon>Arachnida</taxon>
        <taxon>Araneae</taxon>
        <taxon>Araneomorphae</taxon>
        <taxon>Entelegynae</taxon>
        <taxon>Eresoidea</taxon>
        <taxon>Eresidae</taxon>
        <taxon>Stegodyphus</taxon>
    </lineage>
</organism>
<feature type="domain" description="BRCT" evidence="3">
    <location>
        <begin position="197"/>
        <end position="286"/>
    </location>
</feature>
<dbReference type="FunFam" id="3.40.50.10190:FF:000020">
    <property type="entry name" value="DNA topoisomerase II binding protein 1"/>
    <property type="match status" value="1"/>
</dbReference>
<evidence type="ECO:0000313" key="4">
    <source>
        <dbReference type="EMBL" id="KFM76256.1"/>
    </source>
</evidence>
<dbReference type="Proteomes" id="UP000054359">
    <property type="component" value="Unassembled WGS sequence"/>
</dbReference>
<dbReference type="Gene3D" id="3.40.50.10190">
    <property type="entry name" value="BRCT domain"/>
    <property type="match status" value="7"/>
</dbReference>
<dbReference type="EMBL" id="KK119632">
    <property type="protein sequence ID" value="KFM76256.1"/>
    <property type="molecule type" value="Genomic_DNA"/>
</dbReference>
<dbReference type="InterPro" id="IPR001357">
    <property type="entry name" value="BRCT_dom"/>
</dbReference>
<dbReference type="PANTHER" id="PTHR13561:SF20">
    <property type="entry name" value="DNA TOPOISOMERASE 2-BINDING PROTEIN 1"/>
    <property type="match status" value="1"/>
</dbReference>
<keyword evidence="1" id="KW-0677">Repeat</keyword>
<feature type="region of interest" description="Disordered" evidence="2">
    <location>
        <begin position="516"/>
        <end position="542"/>
    </location>
</feature>
<feature type="domain" description="BRCT" evidence="3">
    <location>
        <begin position="123"/>
        <end position="175"/>
    </location>
</feature>
<feature type="domain" description="BRCT" evidence="3">
    <location>
        <begin position="956"/>
        <end position="1047"/>
    </location>
</feature>
<dbReference type="PROSITE" id="PS50172">
    <property type="entry name" value="BRCT"/>
    <property type="match status" value="6"/>
</dbReference>
<feature type="compositionally biased region" description="Polar residues" evidence="2">
    <location>
        <begin position="1153"/>
        <end position="1169"/>
    </location>
</feature>
<evidence type="ECO:0000256" key="1">
    <source>
        <dbReference type="ARBA" id="ARBA00022737"/>
    </source>
</evidence>
<dbReference type="AlphaFoldDB" id="A0A087UFW7"/>
<feature type="region of interest" description="Disordered" evidence="2">
    <location>
        <begin position="929"/>
        <end position="951"/>
    </location>
</feature>
<feature type="compositionally biased region" description="Basic and acidic residues" evidence="2">
    <location>
        <begin position="940"/>
        <end position="951"/>
    </location>
</feature>
<dbReference type="GO" id="GO:0016853">
    <property type="term" value="F:isomerase activity"/>
    <property type="evidence" value="ECO:0007669"/>
    <property type="project" value="UniProtKB-KW"/>
</dbReference>
<dbReference type="STRING" id="407821.A0A087UFW7"/>
<dbReference type="InterPro" id="IPR036420">
    <property type="entry name" value="BRCT_dom_sf"/>
</dbReference>
<accession>A0A087UFW7</accession>
<dbReference type="FunFam" id="3.40.50.10190:FF:000010">
    <property type="entry name" value="DNA topoisomerase II binding protein 1"/>
    <property type="match status" value="1"/>
</dbReference>
<gene>
    <name evidence="4" type="ORF">X975_20187</name>
</gene>
<evidence type="ECO:0000256" key="2">
    <source>
        <dbReference type="SAM" id="MobiDB-lite"/>
    </source>
</evidence>
<feature type="domain" description="BRCT" evidence="3">
    <location>
        <begin position="359"/>
        <end position="449"/>
    </location>
</feature>
<protein>
    <submittedName>
        <fullName evidence="4">DNA topoisomerase 2-binding protein 1</fullName>
    </submittedName>
</protein>
<dbReference type="Pfam" id="PF12738">
    <property type="entry name" value="PTCB-BRCT"/>
    <property type="match status" value="3"/>
</dbReference>
<dbReference type="CDD" id="cd17727">
    <property type="entry name" value="BRCT_TopBP1_rpt6"/>
    <property type="match status" value="1"/>
</dbReference>
<sequence length="1189" mass="132939">MTSFAENTKYEVCFVQTGTSASDVTEKLQLAFEAMESNQIDPVWISTQECLQITKKEPKLFVIDPFEGEVYEHLKSVNCRIVGPLCILYCLKCEDVLPKRPYPVYSVSMRKITVSCSNIDTKSREDINKKVELMGGFFSKDLTKSVTHLVVGEVGSKKYQVAASCGLLIMVPDWVNAVWENGQHALLHATDSSFDKYKCPVFKGLIITVSQLSAEERAAIKSLVERNGGIYMGALKARETTHLVLSEPSGDKYRYARNWKVFCVNVSWIYDSTEAGYCKDETLYMIDENSKPFQPKRSTPKKDFSTDDLPFPLVDCSAITNISVITHLNETIRSDTSGPVHRKTSFSALEAFDLSLLPKYGQFLDGCKIFLTGFSPAHIDKLRKVVNAGGGIRFSKYSDSISHVVCGELGEDFLQNLKSSTVKPYVVNCNWLLECCKKEKLVEEKPFLCMDISHLSPEKVEPESKEIGPNKSINSLSKNESITGDNITDIFKQYINHETIELQNLGTVNDKKIDKSIESHDGTKSVDKEKERDTLRAGEEDDGVLDVNEEDEVTSSKELFTGLKFTVAGFGDKDSEILATMIETHSGMVLHDENIHSCDIAIVPIIWSDNNIFVPHILTNCWLQKCIEDCRLYDFDENELFRPLTVPLDKKPFQSFVISVSQYSGTERDCLMYLAEALGAVCQEYFVRRANKSKGVLSNTHLIVATPEGSKYEAAKKWNIPAVTKQWVLDAAKHGTVPPISKYMVEAAALPIEHDTKSALSSKNATIEKMNGASTHEKFNCIGTPISERNHISEPTDEIEQNNQKAVSIPVINSDKPLNKTSELDQSCKINAVNAVSVPVINPEKSVNKLSELDQSCNIKPLSPAINPDNSLSSTLDQSYNIKFHVSGLLRDLDSSMSDSPACSKRKSLPIEELFRRNLASAVRGLNATLQSEADGEPQETEKSNIDEIHEKEVDTTDGVLKGVVLCVSRKLTNLQVELNEIVSSLGGDYLWSYDNTCTHFVFTGKSNDLAKEFREARSQGKKIVSPEWLYDCKKQNLWLNEELYPHSLKTNMSLAGEISIVKISGSQNNSVQEQKEKQPKHEELLKENDTIDFNKQLNELLVAAKSAKKRQSKRLVNSLCTSPVNEVNPIQKYPRHFSDAYVKSTSLIENNAASDEPDTCSQHSQSYPITWDDPTGRMEREKIAARAA</sequence>
<evidence type="ECO:0000313" key="5">
    <source>
        <dbReference type="Proteomes" id="UP000054359"/>
    </source>
</evidence>
<dbReference type="GO" id="GO:0007095">
    <property type="term" value="P:mitotic G2 DNA damage checkpoint signaling"/>
    <property type="evidence" value="ECO:0007669"/>
    <property type="project" value="TreeGrafter"/>
</dbReference>
<dbReference type="CDD" id="cd17749">
    <property type="entry name" value="BRCT_TopBP1_rpt4"/>
    <property type="match status" value="1"/>
</dbReference>
<dbReference type="OrthoDB" id="251770at2759"/>
<feature type="compositionally biased region" description="Basic and acidic residues" evidence="2">
    <location>
        <begin position="516"/>
        <end position="538"/>
    </location>
</feature>
<dbReference type="CDD" id="cd17731">
    <property type="entry name" value="BRCT_TopBP1_rpt2_like"/>
    <property type="match status" value="1"/>
</dbReference>
<proteinExistence type="predicted"/>
<dbReference type="CDD" id="cd18434">
    <property type="entry name" value="BRCT_TopBP1_rpt5"/>
    <property type="match status" value="1"/>
</dbReference>
<feature type="domain" description="BRCT" evidence="3">
    <location>
        <begin position="648"/>
        <end position="745"/>
    </location>
</feature>
<dbReference type="SMART" id="SM00292">
    <property type="entry name" value="BRCT"/>
    <property type="match status" value="6"/>
</dbReference>
<feature type="region of interest" description="Disordered" evidence="2">
    <location>
        <begin position="1153"/>
        <end position="1189"/>
    </location>
</feature>
<feature type="compositionally biased region" description="Basic and acidic residues" evidence="2">
    <location>
        <begin position="1175"/>
        <end position="1189"/>
    </location>
</feature>
<reference evidence="4 5" key="1">
    <citation type="submission" date="2013-11" db="EMBL/GenBank/DDBJ databases">
        <title>Genome sequencing of Stegodyphus mimosarum.</title>
        <authorList>
            <person name="Bechsgaard J."/>
        </authorList>
    </citation>
    <scope>NUCLEOTIDE SEQUENCE [LARGE SCALE GENOMIC DNA]</scope>
</reference>
<dbReference type="PANTHER" id="PTHR13561">
    <property type="entry name" value="DNA REPLICATION REGULATOR DPB11-RELATED"/>
    <property type="match status" value="1"/>
</dbReference>
<dbReference type="InterPro" id="IPR059215">
    <property type="entry name" value="BRCT2_TopBP1-like"/>
</dbReference>
<keyword evidence="5" id="KW-1185">Reference proteome</keyword>
<feature type="domain" description="BRCT" evidence="3">
    <location>
        <begin position="555"/>
        <end position="640"/>
    </location>
</feature>
<dbReference type="CDD" id="cd17737">
    <property type="entry name" value="BRCT_TopBP1_rpt1"/>
    <property type="match status" value="1"/>
</dbReference>
<dbReference type="CDD" id="cd17718">
    <property type="entry name" value="BRCT_TopBP1_rpt3"/>
    <property type="match status" value="1"/>
</dbReference>
<dbReference type="InterPro" id="IPR044737">
    <property type="entry name" value="TopBP1_BRCT_1"/>
</dbReference>
<dbReference type="FunFam" id="3.40.50.10190:FF:000021">
    <property type="entry name" value="DNA topoisomerase II binding protein 1"/>
    <property type="match status" value="1"/>
</dbReference>
<name>A0A087UFW7_STEMI</name>
<evidence type="ECO:0000259" key="3">
    <source>
        <dbReference type="PROSITE" id="PS50172"/>
    </source>
</evidence>
<dbReference type="InterPro" id="IPR049542">
    <property type="entry name" value="TopBP1-like_BRCT0"/>
</dbReference>
<dbReference type="OMA" id="FWIKDCL"/>
<feature type="non-terminal residue" evidence="4">
    <location>
        <position position="1189"/>
    </location>
</feature>
<dbReference type="Pfam" id="PF00533">
    <property type="entry name" value="BRCT"/>
    <property type="match status" value="2"/>
</dbReference>
<dbReference type="SUPFAM" id="SSF52113">
    <property type="entry name" value="BRCT domain"/>
    <property type="match status" value="6"/>
</dbReference>
<dbReference type="Pfam" id="PF21298">
    <property type="entry name" value="TopBP1_BRCT0"/>
    <property type="match status" value="1"/>
</dbReference>
<feature type="region of interest" description="Disordered" evidence="2">
    <location>
        <begin position="460"/>
        <end position="479"/>
    </location>
</feature>
<dbReference type="GO" id="GO:0033314">
    <property type="term" value="P:mitotic DNA replication checkpoint signaling"/>
    <property type="evidence" value="ECO:0007669"/>
    <property type="project" value="TreeGrafter"/>
</dbReference>
<keyword evidence="4" id="KW-0413">Isomerase</keyword>